<dbReference type="Proteomes" id="UP000595362">
    <property type="component" value="Chromosome"/>
</dbReference>
<dbReference type="Gene3D" id="2.150.10.10">
    <property type="entry name" value="Serralysin-like metalloprotease, C-terminal"/>
    <property type="match status" value="1"/>
</dbReference>
<evidence type="ECO:0000256" key="1">
    <source>
        <dbReference type="ARBA" id="ARBA00004613"/>
    </source>
</evidence>
<dbReference type="Pfam" id="PF08548">
    <property type="entry name" value="Peptidase_M10_C"/>
    <property type="match status" value="1"/>
</dbReference>
<evidence type="ECO:0000313" key="5">
    <source>
        <dbReference type="EMBL" id="QQG35715.1"/>
    </source>
</evidence>
<protein>
    <submittedName>
        <fullName evidence="5">M10 family metallopeptidase C-terminal domain-containing protein</fullName>
    </submittedName>
</protein>
<evidence type="ECO:0000256" key="3">
    <source>
        <dbReference type="ARBA" id="ARBA00022737"/>
    </source>
</evidence>
<dbReference type="InterPro" id="IPR013858">
    <property type="entry name" value="Peptidase_M10B_C"/>
</dbReference>
<evidence type="ECO:0000313" key="6">
    <source>
        <dbReference type="Proteomes" id="UP000595362"/>
    </source>
</evidence>
<evidence type="ECO:0000259" key="4">
    <source>
        <dbReference type="Pfam" id="PF08548"/>
    </source>
</evidence>
<dbReference type="EMBL" id="CP066681">
    <property type="protein sequence ID" value="QQG35715.1"/>
    <property type="molecule type" value="Genomic_DNA"/>
</dbReference>
<dbReference type="InterPro" id="IPR024079">
    <property type="entry name" value="MetalloPept_cat_dom_sf"/>
</dbReference>
<keyword evidence="2" id="KW-0964">Secreted</keyword>
<accession>A0A7T5R1C0</accession>
<organism evidence="5 6">
    <name type="scientific">Micavibrio aeruginosavorus</name>
    <dbReference type="NCBI Taxonomy" id="349221"/>
    <lineage>
        <taxon>Bacteria</taxon>
        <taxon>Pseudomonadati</taxon>
        <taxon>Bdellovibrionota</taxon>
        <taxon>Bdellovibrionia</taxon>
        <taxon>Bdellovibrionales</taxon>
        <taxon>Pseudobdellovibrionaceae</taxon>
        <taxon>Micavibrio</taxon>
    </lineage>
</organism>
<gene>
    <name evidence="5" type="ORF">HYS17_09400</name>
</gene>
<dbReference type="GO" id="GO:0008237">
    <property type="term" value="F:metallopeptidase activity"/>
    <property type="evidence" value="ECO:0007669"/>
    <property type="project" value="InterPro"/>
</dbReference>
<dbReference type="InterPro" id="IPR011049">
    <property type="entry name" value="Serralysin-like_metalloprot_C"/>
</dbReference>
<feature type="domain" description="Peptidase M10 serralysin C-terminal" evidence="4">
    <location>
        <begin position="246"/>
        <end position="310"/>
    </location>
</feature>
<dbReference type="Gene3D" id="3.40.390.10">
    <property type="entry name" value="Collagenase (Catalytic Domain)"/>
    <property type="match status" value="1"/>
</dbReference>
<keyword evidence="3" id="KW-0677">Repeat</keyword>
<dbReference type="SUPFAM" id="SSF55486">
    <property type="entry name" value="Metalloproteases ('zincins'), catalytic domain"/>
    <property type="match status" value="1"/>
</dbReference>
<dbReference type="AlphaFoldDB" id="A0A7T5R1C0"/>
<name>A0A7T5R1C0_9BACT</name>
<evidence type="ECO:0000256" key="2">
    <source>
        <dbReference type="ARBA" id="ARBA00022525"/>
    </source>
</evidence>
<sequence>MSSNDYSKLLRSYNWTGEINSRLPTTYVVADGDGFYTLRYSFFQNYSDHEISPDYDESDPEFKILESGFVIQPLSQTQESLVNTFLSGPFTEFDVFFGSVANVKFEQGGLSDSHITIGNLDISYAGFQNNAHGGGYAYNWAPSSSYPEGRYGDIWFNQDMDTDQNGQPDWESGDATVGSKVYLTVLHELAHAMGLADISSTSLKGTYMDSHKYSIMTSTYAPGMEFTPGGLQLLDIAALQAIYGVNTETRKEDTVYDIYGGAFASAKQHGAFLYTIWDGGGIDTIDVSGFSSLGFGAEIDLREGRFSSIGLDRYF</sequence>
<dbReference type="GO" id="GO:0005615">
    <property type="term" value="C:extracellular space"/>
    <property type="evidence" value="ECO:0007669"/>
    <property type="project" value="InterPro"/>
</dbReference>
<proteinExistence type="predicted"/>
<comment type="subcellular location">
    <subcellularLocation>
        <location evidence="1">Secreted</location>
    </subcellularLocation>
</comment>
<reference evidence="5 6" key="1">
    <citation type="submission" date="2020-07" db="EMBL/GenBank/DDBJ databases">
        <title>Huge and variable diversity of episymbiotic CPR bacteria and DPANN archaea in groundwater ecosystems.</title>
        <authorList>
            <person name="He C.Y."/>
            <person name="Keren R."/>
            <person name="Whittaker M."/>
            <person name="Farag I.F."/>
            <person name="Doudna J."/>
            <person name="Cate J.H.D."/>
            <person name="Banfield J.F."/>
        </authorList>
    </citation>
    <scope>NUCLEOTIDE SEQUENCE [LARGE SCALE GENOMIC DNA]</scope>
    <source>
        <strain evidence="5">NC_groundwater_70_Ag_B-0.1um_54_66</strain>
    </source>
</reference>
<dbReference type="GO" id="GO:0005509">
    <property type="term" value="F:calcium ion binding"/>
    <property type="evidence" value="ECO:0007669"/>
    <property type="project" value="InterPro"/>
</dbReference>